<protein>
    <recommendedName>
        <fullName evidence="3">SH2 domain-containing protein</fullName>
    </recommendedName>
</protein>
<dbReference type="EMBL" id="KB097768">
    <property type="protein sequence ID" value="ESN90180.1"/>
    <property type="molecule type" value="Genomic_DNA"/>
</dbReference>
<dbReference type="InterPro" id="IPR036860">
    <property type="entry name" value="SH2_dom_sf"/>
</dbReference>
<evidence type="ECO:0000313" key="4">
    <source>
        <dbReference type="EMBL" id="ESN90180.1"/>
    </source>
</evidence>
<sequence length="105" mass="12029">MEPSAFGGAMEKYPWFWPQLSVEEADVILSGQPDGTFLVRDSSDAEHRASLSFRSFGTTHHTRIERFNGSYSYYRNSLSHGRCPKLGQFVKKPQQRQNDINGKPY</sequence>
<dbReference type="Proteomes" id="UP000015101">
    <property type="component" value="Unassembled WGS sequence"/>
</dbReference>
<dbReference type="PROSITE" id="PS50001">
    <property type="entry name" value="SH2"/>
    <property type="match status" value="1"/>
</dbReference>
<dbReference type="GeneID" id="20208701"/>
<evidence type="ECO:0000256" key="1">
    <source>
        <dbReference type="ARBA" id="ARBA00022999"/>
    </source>
</evidence>
<dbReference type="InterPro" id="IPR000980">
    <property type="entry name" value="SH2"/>
</dbReference>
<reference evidence="6" key="1">
    <citation type="submission" date="2012-12" db="EMBL/GenBank/DDBJ databases">
        <authorList>
            <person name="Hellsten U."/>
            <person name="Grimwood J."/>
            <person name="Chapman J.A."/>
            <person name="Shapiro H."/>
            <person name="Aerts A."/>
            <person name="Otillar R.P."/>
            <person name="Terry A.Y."/>
            <person name="Boore J.L."/>
            <person name="Simakov O."/>
            <person name="Marletaz F."/>
            <person name="Cho S.-J."/>
            <person name="Edsinger-Gonzales E."/>
            <person name="Havlak P."/>
            <person name="Kuo D.-H."/>
            <person name="Larsson T."/>
            <person name="Lv J."/>
            <person name="Arendt D."/>
            <person name="Savage R."/>
            <person name="Osoegawa K."/>
            <person name="de Jong P."/>
            <person name="Lindberg D.R."/>
            <person name="Seaver E.C."/>
            <person name="Weisblat D.A."/>
            <person name="Putnam N.H."/>
            <person name="Grigoriev I.V."/>
            <person name="Rokhsar D.S."/>
        </authorList>
    </citation>
    <scope>NUCLEOTIDE SEQUENCE</scope>
</reference>
<dbReference type="RefSeq" id="XP_009031757.1">
    <property type="nucleotide sequence ID" value="XM_009033509.1"/>
</dbReference>
<proteinExistence type="predicted"/>
<feature type="domain" description="SH2" evidence="3">
    <location>
        <begin position="15"/>
        <end position="91"/>
    </location>
</feature>
<reference evidence="5" key="3">
    <citation type="submission" date="2015-06" db="UniProtKB">
        <authorList>
            <consortium name="EnsemblMetazoa"/>
        </authorList>
    </citation>
    <scope>IDENTIFICATION</scope>
</reference>
<dbReference type="KEGG" id="hro:HELRODRAFT_182781"/>
<evidence type="ECO:0000313" key="5">
    <source>
        <dbReference type="EnsemblMetazoa" id="HelroP182781"/>
    </source>
</evidence>
<dbReference type="SUPFAM" id="SSF55550">
    <property type="entry name" value="SH2 domain"/>
    <property type="match status" value="1"/>
</dbReference>
<reference evidence="4 6" key="2">
    <citation type="journal article" date="2013" name="Nature">
        <title>Insights into bilaterian evolution from three spiralian genomes.</title>
        <authorList>
            <person name="Simakov O."/>
            <person name="Marletaz F."/>
            <person name="Cho S.J."/>
            <person name="Edsinger-Gonzales E."/>
            <person name="Havlak P."/>
            <person name="Hellsten U."/>
            <person name="Kuo D.H."/>
            <person name="Larsson T."/>
            <person name="Lv J."/>
            <person name="Arendt D."/>
            <person name="Savage R."/>
            <person name="Osoegawa K."/>
            <person name="de Jong P."/>
            <person name="Grimwood J."/>
            <person name="Chapman J.A."/>
            <person name="Shapiro H."/>
            <person name="Aerts A."/>
            <person name="Otillar R.P."/>
            <person name="Terry A.Y."/>
            <person name="Boore J.L."/>
            <person name="Grigoriev I.V."/>
            <person name="Lindberg D.R."/>
            <person name="Seaver E.C."/>
            <person name="Weisblat D.A."/>
            <person name="Putnam N.H."/>
            <person name="Rokhsar D.S."/>
        </authorList>
    </citation>
    <scope>NUCLEOTIDE SEQUENCE</scope>
</reference>
<keyword evidence="6" id="KW-1185">Reference proteome</keyword>
<dbReference type="GO" id="GO:0035591">
    <property type="term" value="F:signaling adaptor activity"/>
    <property type="evidence" value="ECO:0000318"/>
    <property type="project" value="GO_Central"/>
</dbReference>
<dbReference type="InParanoid" id="T1FIQ2"/>
<dbReference type="PANTHER" id="PTHR10155:SF32">
    <property type="entry name" value="LP02169P"/>
    <property type="match status" value="1"/>
</dbReference>
<dbReference type="eggNOG" id="KOG4566">
    <property type="taxonomic scope" value="Eukaryota"/>
</dbReference>
<keyword evidence="1 2" id="KW-0727">SH2 domain</keyword>
<dbReference type="SMART" id="SM00252">
    <property type="entry name" value="SH2"/>
    <property type="match status" value="1"/>
</dbReference>
<dbReference type="CTD" id="20208701"/>
<evidence type="ECO:0000313" key="6">
    <source>
        <dbReference type="Proteomes" id="UP000015101"/>
    </source>
</evidence>
<dbReference type="EMBL" id="AMQM01008390">
    <property type="status" value="NOT_ANNOTATED_CDS"/>
    <property type="molecule type" value="Genomic_DNA"/>
</dbReference>
<organism evidence="5 6">
    <name type="scientific">Helobdella robusta</name>
    <name type="common">Californian leech</name>
    <dbReference type="NCBI Taxonomy" id="6412"/>
    <lineage>
        <taxon>Eukaryota</taxon>
        <taxon>Metazoa</taxon>
        <taxon>Spiralia</taxon>
        <taxon>Lophotrochozoa</taxon>
        <taxon>Annelida</taxon>
        <taxon>Clitellata</taxon>
        <taxon>Hirudinea</taxon>
        <taxon>Rhynchobdellida</taxon>
        <taxon>Glossiphoniidae</taxon>
        <taxon>Helobdella</taxon>
    </lineage>
</organism>
<evidence type="ECO:0000259" key="3">
    <source>
        <dbReference type="PROSITE" id="PS50001"/>
    </source>
</evidence>
<gene>
    <name evidence="5" type="primary">20208701</name>
    <name evidence="4" type="ORF">HELRODRAFT_182781</name>
</gene>
<dbReference type="EnsemblMetazoa" id="HelroT182781">
    <property type="protein sequence ID" value="HelroP182781"/>
    <property type="gene ID" value="HelroG182781"/>
</dbReference>
<accession>T1FIQ2</accession>
<dbReference type="PANTHER" id="PTHR10155">
    <property type="entry name" value="PHOSPHATIDYLINOSITOL 3-KINASE REGULATORY SUBUNIT"/>
    <property type="match status" value="1"/>
</dbReference>
<name>T1FIQ2_HELRO</name>
<dbReference type="OrthoDB" id="5979828at2759"/>
<dbReference type="Pfam" id="PF00017">
    <property type="entry name" value="SH2"/>
    <property type="match status" value="1"/>
</dbReference>
<evidence type="ECO:0000256" key="2">
    <source>
        <dbReference type="PROSITE-ProRule" id="PRU00191"/>
    </source>
</evidence>
<dbReference type="AlphaFoldDB" id="T1FIQ2"/>
<dbReference type="HOGENOM" id="CLU_2239486_0_0_1"/>
<dbReference type="Gene3D" id="3.30.505.10">
    <property type="entry name" value="SH2 domain"/>
    <property type="match status" value="1"/>
</dbReference>
<dbReference type="STRING" id="6412.T1FIQ2"/>